<dbReference type="STRING" id="1267423.SAMN05216290_1400"/>
<dbReference type="CDD" id="cd15482">
    <property type="entry name" value="Sialidase_non-viral"/>
    <property type="match status" value="1"/>
</dbReference>
<organism evidence="1 2">
    <name type="scientific">Roseivirga pacifica</name>
    <dbReference type="NCBI Taxonomy" id="1267423"/>
    <lineage>
        <taxon>Bacteria</taxon>
        <taxon>Pseudomonadati</taxon>
        <taxon>Bacteroidota</taxon>
        <taxon>Cytophagia</taxon>
        <taxon>Cytophagales</taxon>
        <taxon>Roseivirgaceae</taxon>
        <taxon>Roseivirga</taxon>
    </lineage>
</organism>
<reference evidence="2" key="1">
    <citation type="submission" date="2016-10" db="EMBL/GenBank/DDBJ databases">
        <authorList>
            <person name="Varghese N."/>
            <person name="Submissions S."/>
        </authorList>
    </citation>
    <scope>NUCLEOTIDE SEQUENCE [LARGE SCALE GENOMIC DNA]</scope>
    <source>
        <strain evidence="2">CGMCC 1.12402</strain>
    </source>
</reference>
<accession>A0A1I0NRE1</accession>
<dbReference type="InterPro" id="IPR026444">
    <property type="entry name" value="Secre_tail"/>
</dbReference>
<proteinExistence type="predicted"/>
<dbReference type="RefSeq" id="WP_090257785.1">
    <property type="nucleotide sequence ID" value="NZ_FOIR01000001.1"/>
</dbReference>
<dbReference type="InterPro" id="IPR052025">
    <property type="entry name" value="Xyloglucanase_GH74"/>
</dbReference>
<dbReference type="InterPro" id="IPR015943">
    <property type="entry name" value="WD40/YVTN_repeat-like_dom_sf"/>
</dbReference>
<keyword evidence="2" id="KW-1185">Reference proteome</keyword>
<dbReference type="AlphaFoldDB" id="A0A1I0NRE1"/>
<dbReference type="EMBL" id="FOIR01000001">
    <property type="protein sequence ID" value="SEW04033.1"/>
    <property type="molecule type" value="Genomic_DNA"/>
</dbReference>
<dbReference type="Gene3D" id="2.130.10.10">
    <property type="entry name" value="YVTN repeat-like/Quinoprotein amine dehydrogenase"/>
    <property type="match status" value="3"/>
</dbReference>
<dbReference type="GeneID" id="99986126"/>
<dbReference type="PANTHER" id="PTHR43739">
    <property type="entry name" value="XYLOGLUCANASE (EUROFUNG)"/>
    <property type="match status" value="1"/>
</dbReference>
<dbReference type="SUPFAM" id="SSF110296">
    <property type="entry name" value="Oligoxyloglucan reducing end-specific cellobiohydrolase"/>
    <property type="match status" value="1"/>
</dbReference>
<evidence type="ECO:0000313" key="2">
    <source>
        <dbReference type="Proteomes" id="UP000199437"/>
    </source>
</evidence>
<protein>
    <submittedName>
        <fullName evidence="1">Por secretion system C-terminal sorting domain-containing protein</fullName>
    </submittedName>
</protein>
<dbReference type="InterPro" id="IPR013783">
    <property type="entry name" value="Ig-like_fold"/>
</dbReference>
<dbReference type="Gene3D" id="2.60.40.10">
    <property type="entry name" value="Immunoglobulins"/>
    <property type="match status" value="1"/>
</dbReference>
<gene>
    <name evidence="1" type="ORF">SAMN05216290_1400</name>
</gene>
<dbReference type="GO" id="GO:0010411">
    <property type="term" value="P:xyloglucan metabolic process"/>
    <property type="evidence" value="ECO:0007669"/>
    <property type="project" value="TreeGrafter"/>
</dbReference>
<name>A0A1I0NRE1_9BACT</name>
<sequence length="1239" mass="133570">MNKRKRLILPPLVVLGLVVFAIVHHFNGPSFYTKSPLKLSFAAPEEREEFEHEEGTESENPRKRFLYEFNKLKDPKTGLIPEGIRTKELHYIETSFRETLPLPSKANGVGLPGAANLEQMTASAFYNRGPFNVGGRTRALAFDINNENILLAGGISGGVWRSTNQGESWTRASKLDQHPAVSAIIQDQRDGHTNEWYYATGERSGNSANIESSSFYRGNGIYKSVDNGVTWSLISATAQPGTSGTDVVRNFGSFTLVDELAIDFSNAAGTEIYAAGLGKIIRSTDGFQTFNTVLGANNEISNMADVVVSSTGKVFATIGNQFDNGGAGQEGVFMSDDGISWTEITPDTGFDEELRMELSIDPQNEDFVWLLGGDKIMRYTVSTDTWTNRTSGLGFSTNVRSGYNPQGGYDMYVKVHPDNSETVFVGGTNMLRSTNAFSNSLERDQIAGYGNTSNGFYPNHHPDQHVLTFLNSNSSGALSGSDGGVHITSDILADDGTQFPVTWQSLNNGYLTTQFYHVSLNRWNLRDPILFGGLQDNGTYLTDSEASNATWSFIDGGDGANTAYTYSGIFTSVQNGRIIRTPIVDNNVDFNNFFNVSPIVDSEEREENFLFINPYTYNPVRPDQFFVAAREKVFYTNDVRENPSEGEWSEITSTALNGSADQITAFGISVDSEEEVLFFGTDSGQVFKLTDLQSLSGNVSASKVGSLDLPTGYVTGIAVNPKDGDHVIVTYSNYGIVSIWESTDGGDNWSSISGNLEENPDGSGAGPSIRSVEIMPDGNGGSYYFVGTSVGLFMTQTLDGDNTIWEQQGADVIGNVVVSSIAIRPIEGRVVAATHGNGVFQGNYDVGLNPEIFCAVENGGQEFVLSANGSLDANTPFAYQWIKNGEPIDGANNSELTVTEGGNYQVRLFISQTESALSNTVFVNLDSEAPVLNSIARLLPLEEETSASSVLFELTFSENVINVDVSDFEVGGDVSGTIAEVTELSSSTYLVDVSNIGGAGLLDLNLSSAMNITDEAGNDLSTAIVSEETYTVVDVVGPTAAISRLSPANEITNQAEVTFQVAFNEPVVNVTLDDFELSIGSVAANLSAINEVTAGRIFSIEVTEIEEDGLIDLDILITGDIEDASGNGFAGTITSEETYTIENIITSIEEDPSYVGDVLAGPNPSTGIFELTFPSYFSGDFSLVIVGLNGQKVTDLDIESHVAGEAVEVDITNSPDGVYMLRAEKNGKFASVKLLKQSR</sequence>
<evidence type="ECO:0000313" key="1">
    <source>
        <dbReference type="EMBL" id="SEW04033.1"/>
    </source>
</evidence>
<dbReference type="Proteomes" id="UP000199437">
    <property type="component" value="Unassembled WGS sequence"/>
</dbReference>
<dbReference type="PANTHER" id="PTHR43739:SF5">
    <property type="entry name" value="EXO-ALPHA-SIALIDASE"/>
    <property type="match status" value="1"/>
</dbReference>
<dbReference type="NCBIfam" id="TIGR04183">
    <property type="entry name" value="Por_Secre_tail"/>
    <property type="match status" value="1"/>
</dbReference>
<dbReference type="SUPFAM" id="SSF63829">
    <property type="entry name" value="Calcium-dependent phosphotriesterase"/>
    <property type="match status" value="1"/>
</dbReference>
<dbReference type="OrthoDB" id="9757947at2"/>